<comment type="similarity">
    <text evidence="1 3">Belongs to the short-chain dehydrogenases/reductases (SDR) family.</text>
</comment>
<dbReference type="GO" id="GO:0016491">
    <property type="term" value="F:oxidoreductase activity"/>
    <property type="evidence" value="ECO:0007669"/>
    <property type="project" value="UniProtKB-KW"/>
</dbReference>
<dbReference type="RefSeq" id="WP_341411717.1">
    <property type="nucleotide sequence ID" value="NZ_JBBUTH010000008.1"/>
</dbReference>
<keyword evidence="7" id="KW-1185">Reference proteome</keyword>
<comment type="caution">
    <text evidence="6">The sequence shown here is derived from an EMBL/GenBank/DDBJ whole genome shotgun (WGS) entry which is preliminary data.</text>
</comment>
<evidence type="ECO:0000256" key="4">
    <source>
        <dbReference type="SAM" id="Phobius"/>
    </source>
</evidence>
<dbReference type="InterPro" id="IPR057326">
    <property type="entry name" value="KR_dom"/>
</dbReference>
<dbReference type="InterPro" id="IPR020904">
    <property type="entry name" value="Sc_DH/Rdtase_CS"/>
</dbReference>
<dbReference type="SMART" id="SM00822">
    <property type="entry name" value="PKS_KR"/>
    <property type="match status" value="1"/>
</dbReference>
<keyword evidence="4" id="KW-0472">Membrane</keyword>
<feature type="domain" description="Ketoreductase" evidence="5">
    <location>
        <begin position="10"/>
        <end position="194"/>
    </location>
</feature>
<dbReference type="Proteomes" id="UP001365405">
    <property type="component" value="Unassembled WGS sequence"/>
</dbReference>
<dbReference type="PIRSF" id="PIRSF000126">
    <property type="entry name" value="11-beta-HSD1"/>
    <property type="match status" value="1"/>
</dbReference>
<dbReference type="Pfam" id="PF00106">
    <property type="entry name" value="adh_short"/>
    <property type="match status" value="1"/>
</dbReference>
<proteinExistence type="inferred from homology"/>
<evidence type="ECO:0000256" key="2">
    <source>
        <dbReference type="ARBA" id="ARBA00023002"/>
    </source>
</evidence>
<sequence>MHQDPPGRGQTVLITGASSGIGAALAACFACGGFNLVLVSRRLAPLQALARTLATEHGVRAWPEAADLSQPDAPAGLAARLRRARRRIDVLVNNAGQLEQGGFVEHPADAHRRLIDLNVSGLTGMLAQFVPAMVQRGQGRVLNVASIAAFQPVPQLAVYAATKAYVLSLTESLSEELKGTGVTATALCPGITATGMLEQAQQASEALSSRLPDFVVGSAEAVAQEGYEACLAGEVIRVPGTLNLAAILAGRAAPKWLLRRVSGAVMRRMT</sequence>
<keyword evidence="2 6" id="KW-0560">Oxidoreductase</keyword>
<dbReference type="PRINTS" id="PR00081">
    <property type="entry name" value="GDHRDH"/>
</dbReference>
<organism evidence="6 7">
    <name type="scientific">Pseudaquabacterium inlustre</name>
    <dbReference type="NCBI Taxonomy" id="2984192"/>
    <lineage>
        <taxon>Bacteria</taxon>
        <taxon>Pseudomonadati</taxon>
        <taxon>Pseudomonadota</taxon>
        <taxon>Betaproteobacteria</taxon>
        <taxon>Burkholderiales</taxon>
        <taxon>Sphaerotilaceae</taxon>
        <taxon>Pseudaquabacterium</taxon>
    </lineage>
</organism>
<accession>A0ABU9CM93</accession>
<evidence type="ECO:0000256" key="1">
    <source>
        <dbReference type="ARBA" id="ARBA00006484"/>
    </source>
</evidence>
<dbReference type="CDD" id="cd05233">
    <property type="entry name" value="SDR_c"/>
    <property type="match status" value="1"/>
</dbReference>
<dbReference type="PANTHER" id="PTHR44196">
    <property type="entry name" value="DEHYDROGENASE/REDUCTASE SDR FAMILY MEMBER 7B"/>
    <property type="match status" value="1"/>
</dbReference>
<dbReference type="SUPFAM" id="SSF51735">
    <property type="entry name" value="NAD(P)-binding Rossmann-fold domains"/>
    <property type="match status" value="1"/>
</dbReference>
<evidence type="ECO:0000256" key="3">
    <source>
        <dbReference type="RuleBase" id="RU000363"/>
    </source>
</evidence>
<evidence type="ECO:0000259" key="5">
    <source>
        <dbReference type="SMART" id="SM00822"/>
    </source>
</evidence>
<dbReference type="PANTHER" id="PTHR44196:SF2">
    <property type="entry name" value="SHORT-CHAIN DEHYDROGENASE-RELATED"/>
    <property type="match status" value="1"/>
</dbReference>
<keyword evidence="4" id="KW-1133">Transmembrane helix</keyword>
<protein>
    <submittedName>
        <fullName evidence="6">SDR family oxidoreductase</fullName>
        <ecNumber evidence="6">1.-.-.-</ecNumber>
    </submittedName>
</protein>
<dbReference type="PRINTS" id="PR00080">
    <property type="entry name" value="SDRFAMILY"/>
</dbReference>
<dbReference type="EMBL" id="JBBUTH010000008">
    <property type="protein sequence ID" value="MEK8052021.1"/>
    <property type="molecule type" value="Genomic_DNA"/>
</dbReference>
<dbReference type="InterPro" id="IPR036291">
    <property type="entry name" value="NAD(P)-bd_dom_sf"/>
</dbReference>
<name>A0ABU9CM93_9BURK</name>
<dbReference type="EC" id="1.-.-.-" evidence="6"/>
<keyword evidence="4" id="KW-0812">Transmembrane</keyword>
<dbReference type="Gene3D" id="3.40.50.720">
    <property type="entry name" value="NAD(P)-binding Rossmann-like Domain"/>
    <property type="match status" value="1"/>
</dbReference>
<dbReference type="PROSITE" id="PS00061">
    <property type="entry name" value="ADH_SHORT"/>
    <property type="match status" value="1"/>
</dbReference>
<dbReference type="InterPro" id="IPR002347">
    <property type="entry name" value="SDR_fam"/>
</dbReference>
<reference evidence="6 7" key="1">
    <citation type="submission" date="2024-04" db="EMBL/GenBank/DDBJ databases">
        <title>Novel species of the genus Ideonella isolated from streams.</title>
        <authorList>
            <person name="Lu H."/>
        </authorList>
    </citation>
    <scope>NUCLEOTIDE SEQUENCE [LARGE SCALE GENOMIC DNA]</scope>
    <source>
        <strain evidence="6 7">DXS22W</strain>
    </source>
</reference>
<evidence type="ECO:0000313" key="7">
    <source>
        <dbReference type="Proteomes" id="UP001365405"/>
    </source>
</evidence>
<gene>
    <name evidence="6" type="ORF">AACH10_17345</name>
</gene>
<evidence type="ECO:0000313" key="6">
    <source>
        <dbReference type="EMBL" id="MEK8052021.1"/>
    </source>
</evidence>
<feature type="transmembrane region" description="Helical" evidence="4">
    <location>
        <begin position="12"/>
        <end position="38"/>
    </location>
</feature>